<name>A0AAW1IBG6_POPJA</name>
<accession>A0AAW1IBG6</accession>
<comment type="caution">
    <text evidence="2">The sequence shown here is derived from an EMBL/GenBank/DDBJ whole genome shotgun (WGS) entry which is preliminary data.</text>
</comment>
<evidence type="ECO:0000256" key="1">
    <source>
        <dbReference type="SAM" id="MobiDB-lite"/>
    </source>
</evidence>
<gene>
    <name evidence="2" type="ORF">QE152_g37172</name>
</gene>
<sequence length="72" mass="8100">MRDNVQVLYQEELQSSNDSVNEDKPEEDQEELYGCAKVPLKEAMSGKLVMALDEFETIGVVQKKMTKSSSNS</sequence>
<evidence type="ECO:0000313" key="2">
    <source>
        <dbReference type="EMBL" id="KAK9686464.1"/>
    </source>
</evidence>
<evidence type="ECO:0000313" key="3">
    <source>
        <dbReference type="Proteomes" id="UP001458880"/>
    </source>
</evidence>
<keyword evidence="3" id="KW-1185">Reference proteome</keyword>
<dbReference type="AlphaFoldDB" id="A0AAW1IBG6"/>
<organism evidence="2 3">
    <name type="scientific">Popillia japonica</name>
    <name type="common">Japanese beetle</name>
    <dbReference type="NCBI Taxonomy" id="7064"/>
    <lineage>
        <taxon>Eukaryota</taxon>
        <taxon>Metazoa</taxon>
        <taxon>Ecdysozoa</taxon>
        <taxon>Arthropoda</taxon>
        <taxon>Hexapoda</taxon>
        <taxon>Insecta</taxon>
        <taxon>Pterygota</taxon>
        <taxon>Neoptera</taxon>
        <taxon>Endopterygota</taxon>
        <taxon>Coleoptera</taxon>
        <taxon>Polyphaga</taxon>
        <taxon>Scarabaeiformia</taxon>
        <taxon>Scarabaeidae</taxon>
        <taxon>Rutelinae</taxon>
        <taxon>Popillia</taxon>
    </lineage>
</organism>
<proteinExistence type="predicted"/>
<feature type="region of interest" description="Disordered" evidence="1">
    <location>
        <begin position="1"/>
        <end position="29"/>
    </location>
</feature>
<reference evidence="2 3" key="1">
    <citation type="journal article" date="2024" name="BMC Genomics">
        <title>De novo assembly and annotation of Popillia japonica's genome with initial clues to its potential as an invasive pest.</title>
        <authorList>
            <person name="Cucini C."/>
            <person name="Boschi S."/>
            <person name="Funari R."/>
            <person name="Cardaioli E."/>
            <person name="Iannotti N."/>
            <person name="Marturano G."/>
            <person name="Paoli F."/>
            <person name="Bruttini M."/>
            <person name="Carapelli A."/>
            <person name="Frati F."/>
            <person name="Nardi F."/>
        </authorList>
    </citation>
    <scope>NUCLEOTIDE SEQUENCE [LARGE SCALE GENOMIC DNA]</scope>
    <source>
        <strain evidence="2">DMR45628</strain>
    </source>
</reference>
<protein>
    <submittedName>
        <fullName evidence="2">Uncharacterized protein</fullName>
    </submittedName>
</protein>
<dbReference type="Proteomes" id="UP001458880">
    <property type="component" value="Unassembled WGS sequence"/>
</dbReference>
<dbReference type="EMBL" id="JASPKY010000703">
    <property type="protein sequence ID" value="KAK9686464.1"/>
    <property type="molecule type" value="Genomic_DNA"/>
</dbReference>